<feature type="region of interest" description="Disordered" evidence="1">
    <location>
        <begin position="146"/>
        <end position="168"/>
    </location>
</feature>
<feature type="region of interest" description="Disordered" evidence="1">
    <location>
        <begin position="69"/>
        <end position="102"/>
    </location>
</feature>
<accession>A0ABN3WA98</accession>
<sequence>MVPGSARSPAASRTATVFSPVRYVSVSARGPESSPRNENRAGPIPGALLSSQKQPALAEYSVVNSSAVSTARSITSNTGRSSGASAGASSNGAAHRARSRGAAAYSAPTSFAKFWSSWAPHSLAMDSGWNCTPQRGSVRCRSAMTVPSSAQAVASSSSGRGSAARSEW</sequence>
<evidence type="ECO:0000313" key="2">
    <source>
        <dbReference type="EMBL" id="GAA2908928.1"/>
    </source>
</evidence>
<feature type="compositionally biased region" description="Polar residues" evidence="1">
    <location>
        <begin position="69"/>
        <end position="78"/>
    </location>
</feature>
<evidence type="ECO:0000313" key="3">
    <source>
        <dbReference type="Proteomes" id="UP001501102"/>
    </source>
</evidence>
<protein>
    <submittedName>
        <fullName evidence="2">Uncharacterized protein</fullName>
    </submittedName>
</protein>
<organism evidence="2 3">
    <name type="scientific">Streptomyces thioluteus</name>
    <dbReference type="NCBI Taxonomy" id="66431"/>
    <lineage>
        <taxon>Bacteria</taxon>
        <taxon>Bacillati</taxon>
        <taxon>Actinomycetota</taxon>
        <taxon>Actinomycetes</taxon>
        <taxon>Kitasatosporales</taxon>
        <taxon>Streptomycetaceae</taxon>
        <taxon>Streptomyces</taxon>
    </lineage>
</organism>
<evidence type="ECO:0000256" key="1">
    <source>
        <dbReference type="SAM" id="MobiDB-lite"/>
    </source>
</evidence>
<feature type="compositionally biased region" description="Low complexity" evidence="1">
    <location>
        <begin position="79"/>
        <end position="102"/>
    </location>
</feature>
<name>A0ABN3WA98_STRTU</name>
<feature type="compositionally biased region" description="Low complexity" evidence="1">
    <location>
        <begin position="148"/>
        <end position="168"/>
    </location>
</feature>
<reference evidence="2 3" key="1">
    <citation type="journal article" date="2019" name="Int. J. Syst. Evol. Microbiol.">
        <title>The Global Catalogue of Microorganisms (GCM) 10K type strain sequencing project: providing services to taxonomists for standard genome sequencing and annotation.</title>
        <authorList>
            <consortium name="The Broad Institute Genomics Platform"/>
            <consortium name="The Broad Institute Genome Sequencing Center for Infectious Disease"/>
            <person name="Wu L."/>
            <person name="Ma J."/>
        </authorList>
    </citation>
    <scope>NUCLEOTIDE SEQUENCE [LARGE SCALE GENOMIC DNA]</scope>
    <source>
        <strain evidence="2 3">JCM 4087</strain>
    </source>
</reference>
<dbReference type="Proteomes" id="UP001501102">
    <property type="component" value="Unassembled WGS sequence"/>
</dbReference>
<feature type="region of interest" description="Disordered" evidence="1">
    <location>
        <begin position="27"/>
        <end position="50"/>
    </location>
</feature>
<dbReference type="EMBL" id="BAAAXZ010000004">
    <property type="protein sequence ID" value="GAA2908928.1"/>
    <property type="molecule type" value="Genomic_DNA"/>
</dbReference>
<keyword evidence="3" id="KW-1185">Reference proteome</keyword>
<gene>
    <name evidence="2" type="ORF">GCM10020221_01250</name>
</gene>
<proteinExistence type="predicted"/>
<comment type="caution">
    <text evidence="2">The sequence shown here is derived from an EMBL/GenBank/DDBJ whole genome shotgun (WGS) entry which is preliminary data.</text>
</comment>